<dbReference type="Pfam" id="PF14390">
    <property type="entry name" value="DUF4420"/>
    <property type="match status" value="1"/>
</dbReference>
<dbReference type="InterPro" id="IPR025534">
    <property type="entry name" value="DUF4420"/>
</dbReference>
<sequence>MNSTKEVFHAAMRDGSALVVGEASVLLADSDGLRRTWLGYQEGEFAAAYFTTDSERDISYSVSQVISVQSVEIRDEVSGRTTRALKVVCHEPRLDDVFFVFIEEVRSALGKESEVIDVVNAAASGWRRLLHVATTELSEATAAGIYGELRFLENAIEELGSSAIELWQRTAQDIHDFTGDSARVEVKTSAFQDRSAVTVHGLRQLQPPKTGSLTLAVAEIQRHGTDSIELATERLRALGADHQVLTGKLCDAGYVEGMPGSDKFSFSLLSWRFWEIDHHSPVLNRSALHEQVADAVSSLSYSLNLGSLRDSDLFFDFTRLASKGAAPK</sequence>
<evidence type="ECO:0000313" key="2">
    <source>
        <dbReference type="Proteomes" id="UP000386281"/>
    </source>
</evidence>
<evidence type="ECO:0000313" key="1">
    <source>
        <dbReference type="EMBL" id="VEW10778.1"/>
    </source>
</evidence>
<protein>
    <recommendedName>
        <fullName evidence="3">PD-(D/E)XK motif protein</fullName>
    </recommendedName>
</protein>
<proteinExistence type="predicted"/>
<reference evidence="1 2" key="1">
    <citation type="submission" date="2019-02" db="EMBL/GenBank/DDBJ databases">
        <authorList>
            <consortium name="Pathogen Informatics"/>
        </authorList>
    </citation>
    <scope>NUCLEOTIDE SEQUENCE [LARGE SCALE GENOMIC DNA]</scope>
    <source>
        <strain evidence="1 2">3012STDY7078520</strain>
    </source>
</reference>
<dbReference type="AlphaFoldDB" id="A0A449CZV6"/>
<dbReference type="EMBL" id="CAACXN010000010">
    <property type="protein sequence ID" value="VEW10778.1"/>
    <property type="molecule type" value="Genomic_DNA"/>
</dbReference>
<gene>
    <name evidence="1" type="ORF">NCTC12391_00352</name>
</gene>
<dbReference type="Proteomes" id="UP000386281">
    <property type="component" value="Unassembled WGS sequence"/>
</dbReference>
<dbReference type="RefSeq" id="WP_190246568.1">
    <property type="nucleotide sequence ID" value="NZ_CAACXN010000010.1"/>
</dbReference>
<organism evidence="1 2">
    <name type="scientific">Brevibacterium casei</name>
    <dbReference type="NCBI Taxonomy" id="33889"/>
    <lineage>
        <taxon>Bacteria</taxon>
        <taxon>Bacillati</taxon>
        <taxon>Actinomycetota</taxon>
        <taxon>Actinomycetes</taxon>
        <taxon>Micrococcales</taxon>
        <taxon>Brevibacteriaceae</taxon>
        <taxon>Brevibacterium</taxon>
    </lineage>
</organism>
<evidence type="ECO:0008006" key="3">
    <source>
        <dbReference type="Google" id="ProtNLM"/>
    </source>
</evidence>
<accession>A0A449CZV6</accession>
<name>A0A449CZV6_9MICO</name>